<gene>
    <name evidence="1" type="ordered locus">Slin_6482</name>
</gene>
<evidence type="ECO:0000313" key="1">
    <source>
        <dbReference type="EMBL" id="ADB42439.1"/>
    </source>
</evidence>
<accession>D2QUF7</accession>
<keyword evidence="2" id="KW-1185">Reference proteome</keyword>
<dbReference type="STRING" id="504472.Slin_6482"/>
<dbReference type="Pfam" id="PF07520">
    <property type="entry name" value="SrfB"/>
    <property type="match status" value="1"/>
</dbReference>
<dbReference type="KEGG" id="sli:Slin_6482"/>
<dbReference type="eggNOG" id="COG4457">
    <property type="taxonomic scope" value="Bacteria"/>
</dbReference>
<organism evidence="1 2">
    <name type="scientific">Spirosoma linguale (strain ATCC 33905 / DSM 74 / LMG 10896 / Claus 1)</name>
    <dbReference type="NCBI Taxonomy" id="504472"/>
    <lineage>
        <taxon>Bacteria</taxon>
        <taxon>Pseudomonadati</taxon>
        <taxon>Bacteroidota</taxon>
        <taxon>Cytophagia</taxon>
        <taxon>Cytophagales</taxon>
        <taxon>Cytophagaceae</taxon>
        <taxon>Spirosoma</taxon>
    </lineage>
</organism>
<dbReference type="RefSeq" id="WP_012930921.1">
    <property type="nucleotide sequence ID" value="NC_013730.1"/>
</dbReference>
<dbReference type="InterPro" id="IPR009216">
    <property type="entry name" value="Virulence_factor_SrfB"/>
</dbReference>
<dbReference type="InterPro" id="IPR043129">
    <property type="entry name" value="ATPase_NBD"/>
</dbReference>
<dbReference type="HOGENOM" id="CLU_012226_0_0_10"/>
<protein>
    <submittedName>
        <fullName evidence="1">Virulence protein SrfB</fullName>
    </submittedName>
</protein>
<evidence type="ECO:0000313" key="2">
    <source>
        <dbReference type="Proteomes" id="UP000002028"/>
    </source>
</evidence>
<reference evidence="1 2" key="1">
    <citation type="journal article" date="2010" name="Stand. Genomic Sci.">
        <title>Complete genome sequence of Spirosoma linguale type strain (1).</title>
        <authorList>
            <person name="Lail K."/>
            <person name="Sikorski J."/>
            <person name="Saunders E."/>
            <person name="Lapidus A."/>
            <person name="Glavina Del Rio T."/>
            <person name="Copeland A."/>
            <person name="Tice H."/>
            <person name="Cheng J.-F."/>
            <person name="Lucas S."/>
            <person name="Nolan M."/>
            <person name="Bruce D."/>
            <person name="Goodwin L."/>
            <person name="Pitluck S."/>
            <person name="Ivanova N."/>
            <person name="Mavromatis K."/>
            <person name="Ovchinnikova G."/>
            <person name="Pati A."/>
            <person name="Chen A."/>
            <person name="Palaniappan K."/>
            <person name="Land M."/>
            <person name="Hauser L."/>
            <person name="Chang Y.-J."/>
            <person name="Jeffries C.D."/>
            <person name="Chain P."/>
            <person name="Brettin T."/>
            <person name="Detter J.C."/>
            <person name="Schuetze A."/>
            <person name="Rohde M."/>
            <person name="Tindall B.J."/>
            <person name="Goeker M."/>
            <person name="Bristow J."/>
            <person name="Eisen J.A."/>
            <person name="Markowitz V."/>
            <person name="Hugenholtz P."/>
            <person name="Kyrpides N.C."/>
            <person name="Klenk H.-P."/>
            <person name="Chen F."/>
        </authorList>
    </citation>
    <scope>NUCLEOTIDE SEQUENCE [LARGE SCALE GENOMIC DNA]</scope>
    <source>
        <strain evidence="2">ATCC 33905 / DSM 74 / LMG 10896 / Claus 1</strain>
    </source>
</reference>
<sequence length="1048" mass="119212">MNTASLIANSGIQFIDIPLNLGDSSPAPRLRFEYVEQDDPEADRVYLVIPHQLENGRYVSRLDLNVEAFMTDGTIDESKILPETLQYLREDHLITIQGRDALNVLEGVWLPLPYFRTDHYHANPRKLLPGPQSWARMYLGKIPTTERTENSNYTHKLVLAFDTRCDDEDNPQINHTNYLIPDSRDQQSGERFVCATHEDANGYFLSQKREWLEEVLVKNQKRVPRQLANEQHYLLHMGLYMTLLKLLGQAGGFPVITMQDNALGRSLDINLVLDVGNSRTCGLVLENTARERPAELALTDARRLKIRELWNPTQSNSQPFDMKLAFMETSFGKAEGLSDEYLFRWPSLVRVGPEATRYGIIFGDNQPLNGVFEMTSSSPKRYLWDTHRRSKPWGYFSENAELLQRSAASLPLAHRFTTDGRLLTKANQQALAEGKPPYATMQEPLFSRSSLMTLALTEILLQTLCYINSYEFRQERAEEGVPRRLRRIVLTCPTAMPKTERIKLRECAADALQALREYYGENYKLIAPELEIIPDYEQLAEQDKDQEQVPQNLRELRENYNPQRLKTHWSYDEATCSQLVFLYNEIVHRFGSENAPLLFETMGRHRAGNADGRKSLMVASVDIGGGTTDLMIGHYEYEPGAVTSLFPNPIFWEGFNLAGDQILKKLIEECVLPQIAQEARRLGAQRSGSVLYSLFGPYQHSDSEAKRTRKKLFAAQIATVIAQGMLNQITTYPDQVRQVAFDEFFEEHEAPIPAVIDYINEGFRQVGAVGFDIRLMSWEVSPTEINYKAIRNVIGTMLRDLCGIISQYGCDYVLLSGRPSTLPVILDMFLENLPVPPDRIVPMNRIRVATATHFWYPFSDLHEFTIKDPKTCVSVGAAIALLSEIGHLSGFRLDTRLLSARMTSTADYIGLLTDGQPPRVKKDHLLVIPDTDTSTEPLHEFDLTGVADTFIGMRQMATERWIATPLYKIEFASDRAKALLMPKLPLKLRVRRANAREKEKLTLANLQTIPDPKTGKDIPALQLSLCTLIDPHGHWLDTGNFHLDPYIN</sequence>
<dbReference type="EMBL" id="CP001769">
    <property type="protein sequence ID" value="ADB42439.1"/>
    <property type="molecule type" value="Genomic_DNA"/>
</dbReference>
<dbReference type="AlphaFoldDB" id="D2QUF7"/>
<dbReference type="SUPFAM" id="SSF53067">
    <property type="entry name" value="Actin-like ATPase domain"/>
    <property type="match status" value="1"/>
</dbReference>
<name>D2QUF7_SPILD</name>
<dbReference type="Proteomes" id="UP000002028">
    <property type="component" value="Chromosome"/>
</dbReference>
<proteinExistence type="predicted"/>